<evidence type="ECO:0000313" key="1">
    <source>
        <dbReference type="EMBL" id="MEK9501132.1"/>
    </source>
</evidence>
<gene>
    <name evidence="1" type="ORF">WI372_09095</name>
</gene>
<evidence type="ECO:0000313" key="2">
    <source>
        <dbReference type="Proteomes" id="UP001484239"/>
    </source>
</evidence>
<dbReference type="RefSeq" id="WP_405277203.1">
    <property type="nucleotide sequence ID" value="NZ_JBBHLI010000004.1"/>
</dbReference>
<dbReference type="PANTHER" id="PTHR40940:SF2">
    <property type="entry name" value="BATD"/>
    <property type="match status" value="1"/>
</dbReference>
<accession>A0ABU9E8R6</accession>
<dbReference type="PANTHER" id="PTHR40940">
    <property type="entry name" value="PROTEIN BATD-RELATED"/>
    <property type="match status" value="1"/>
</dbReference>
<dbReference type="EMBL" id="JBBHLI010000004">
    <property type="protein sequence ID" value="MEK9501132.1"/>
    <property type="molecule type" value="Genomic_DNA"/>
</dbReference>
<dbReference type="Proteomes" id="UP001484239">
    <property type="component" value="Unassembled WGS sequence"/>
</dbReference>
<dbReference type="Pfam" id="PF13584">
    <property type="entry name" value="BatD"/>
    <property type="match status" value="2"/>
</dbReference>
<comment type="caution">
    <text evidence="1">The sequence shown here is derived from an EMBL/GenBank/DDBJ whole genome shotgun (WGS) entry which is preliminary data.</text>
</comment>
<proteinExistence type="predicted"/>
<dbReference type="InterPro" id="IPR025738">
    <property type="entry name" value="BatD"/>
</dbReference>
<protein>
    <submittedName>
        <fullName evidence="1">BatD family protein</fullName>
    </submittedName>
</protein>
<name>A0ABU9E8R6_9BACT</name>
<keyword evidence="2" id="KW-1185">Reference proteome</keyword>
<organism evidence="1 2">
    <name type="scientific">Gaopeijia maritima</name>
    <dbReference type="NCBI Taxonomy" id="3119007"/>
    <lineage>
        <taxon>Bacteria</taxon>
        <taxon>Pseudomonadati</taxon>
        <taxon>Gemmatimonadota</taxon>
        <taxon>Longimicrobiia</taxon>
        <taxon>Gaopeijiales</taxon>
        <taxon>Gaopeijiaceae</taxon>
        <taxon>Gaopeijia</taxon>
    </lineage>
</organism>
<sequence>MAVLTLLLSSAAVAQDVSARASLVPGSSVSVGSTFVLQVEVTGVQRLDQNPTSPQLGGFARYIGSGSTSTLRTVNGQTSVSLILQFRYQALEQGTFDIPPVTLQAGGGSHATEPLTLTVTAQDQEAGVSGGTDSDLPGPDDLFLTTEVSSRTVQVGEPVVVSYRLWTHVDVVSYALTQLPELEGFWVEELPMPGGAQVETRTRNGEEYTTAVLRRIVVVPAGPGERTLDPLSIEARVRVQQRRSGQDPFDRLFGGGLFNTTVESVGLRSDAATLTVESLPPGAPEPFSGVVGSLEVTASLDRASVDADEAVTLTVRVEGAGNVRAVPEPTLDLPDDFEVFPPEVSESVEPSLAGLSGSKTFEYVLIPRAPGDRAIPPIRYGYFDAAAGEFRTAETPELPFTVTGTSSLSGPGVGARRGVAELRQDIRFIQLGPTALRPAAGGLAAHWAFWTLLLLPMAGVAGAAAVARHRERLEGDVAWARGRRAGRVARKRFAEAGRLAEGDDPRAFYAEVARALEGFVADSLNRSAAGMQRSDLRAALEARGVEGSLVDRTVGCLDHCDRQRFAPRGVDREEMTRFLDEASAIVSDLDRAVR</sequence>
<reference evidence="1 2" key="1">
    <citation type="submission" date="2024-02" db="EMBL/GenBank/DDBJ databases">
        <title>A novel Gemmatimonadota bacterium.</title>
        <authorList>
            <person name="Du Z.-J."/>
            <person name="Ye Y.-Q."/>
        </authorList>
    </citation>
    <scope>NUCLEOTIDE SEQUENCE [LARGE SCALE GENOMIC DNA]</scope>
    <source>
        <strain evidence="1 2">DH-20</strain>
    </source>
</reference>